<organism evidence="2 3">
    <name type="scientific">Alligator mississippiensis</name>
    <name type="common">American alligator</name>
    <dbReference type="NCBI Taxonomy" id="8496"/>
    <lineage>
        <taxon>Eukaryota</taxon>
        <taxon>Metazoa</taxon>
        <taxon>Chordata</taxon>
        <taxon>Craniata</taxon>
        <taxon>Vertebrata</taxon>
        <taxon>Euteleostomi</taxon>
        <taxon>Archelosauria</taxon>
        <taxon>Archosauria</taxon>
        <taxon>Crocodylia</taxon>
        <taxon>Alligatoridae</taxon>
        <taxon>Alligatorinae</taxon>
        <taxon>Alligator</taxon>
    </lineage>
</organism>
<dbReference type="AlphaFoldDB" id="A0A151MD90"/>
<feature type="compositionally biased region" description="Polar residues" evidence="1">
    <location>
        <begin position="29"/>
        <end position="39"/>
    </location>
</feature>
<reference evidence="2 3" key="1">
    <citation type="journal article" date="2012" name="Genome Biol.">
        <title>Sequencing three crocodilian genomes to illuminate the evolution of archosaurs and amniotes.</title>
        <authorList>
            <person name="St John J.A."/>
            <person name="Braun E.L."/>
            <person name="Isberg S.R."/>
            <person name="Miles L.G."/>
            <person name="Chong A.Y."/>
            <person name="Gongora J."/>
            <person name="Dalzell P."/>
            <person name="Moran C."/>
            <person name="Bed'hom B."/>
            <person name="Abzhanov A."/>
            <person name="Burgess S.C."/>
            <person name="Cooksey A.M."/>
            <person name="Castoe T.A."/>
            <person name="Crawford N.G."/>
            <person name="Densmore L.D."/>
            <person name="Drew J.C."/>
            <person name="Edwards S.V."/>
            <person name="Faircloth B.C."/>
            <person name="Fujita M.K."/>
            <person name="Greenwold M.J."/>
            <person name="Hoffmann F.G."/>
            <person name="Howard J.M."/>
            <person name="Iguchi T."/>
            <person name="Janes D.E."/>
            <person name="Khan S.Y."/>
            <person name="Kohno S."/>
            <person name="de Koning A.J."/>
            <person name="Lance S.L."/>
            <person name="McCarthy F.M."/>
            <person name="McCormack J.E."/>
            <person name="Merchant M.E."/>
            <person name="Peterson D.G."/>
            <person name="Pollock D.D."/>
            <person name="Pourmand N."/>
            <person name="Raney B.J."/>
            <person name="Roessler K.A."/>
            <person name="Sanford J.R."/>
            <person name="Sawyer R.H."/>
            <person name="Schmidt C.J."/>
            <person name="Triplett E.W."/>
            <person name="Tuberville T.D."/>
            <person name="Venegas-Anaya M."/>
            <person name="Howard J.T."/>
            <person name="Jarvis E.D."/>
            <person name="Guillette L.J.Jr."/>
            <person name="Glenn T.C."/>
            <person name="Green R.E."/>
            <person name="Ray D.A."/>
        </authorList>
    </citation>
    <scope>NUCLEOTIDE SEQUENCE [LARGE SCALE GENOMIC DNA]</scope>
    <source>
        <strain evidence="2">KSC_2009_1</strain>
    </source>
</reference>
<feature type="region of interest" description="Disordered" evidence="1">
    <location>
        <begin position="1"/>
        <end position="82"/>
    </location>
</feature>
<sequence length="82" mass="8100">MLPALSAASGVGNHPQAPLAASAVASSDHGLSTGSTGDINSKVLGGVYRHAQGETPQASDLAKNPHLKTTSTGKGITHLSIS</sequence>
<evidence type="ECO:0000313" key="3">
    <source>
        <dbReference type="Proteomes" id="UP000050525"/>
    </source>
</evidence>
<keyword evidence="3" id="KW-1185">Reference proteome</keyword>
<accession>A0A151MD90</accession>
<comment type="caution">
    <text evidence="2">The sequence shown here is derived from an EMBL/GenBank/DDBJ whole genome shotgun (WGS) entry which is preliminary data.</text>
</comment>
<name>A0A151MD90_ALLMI</name>
<protein>
    <submittedName>
        <fullName evidence="2">Uncharacterized protein</fullName>
    </submittedName>
</protein>
<proteinExistence type="predicted"/>
<evidence type="ECO:0000313" key="2">
    <source>
        <dbReference type="EMBL" id="KYO22494.1"/>
    </source>
</evidence>
<dbReference type="Proteomes" id="UP000050525">
    <property type="component" value="Unassembled WGS sequence"/>
</dbReference>
<dbReference type="EMBL" id="AKHW03006231">
    <property type="protein sequence ID" value="KYO22494.1"/>
    <property type="molecule type" value="Genomic_DNA"/>
</dbReference>
<evidence type="ECO:0000256" key="1">
    <source>
        <dbReference type="SAM" id="MobiDB-lite"/>
    </source>
</evidence>
<gene>
    <name evidence="2" type="ORF">Y1Q_0003054</name>
</gene>
<feature type="compositionally biased region" description="Polar residues" evidence="1">
    <location>
        <begin position="67"/>
        <end position="82"/>
    </location>
</feature>